<dbReference type="Proteomes" id="UP000827721">
    <property type="component" value="Unassembled WGS sequence"/>
</dbReference>
<evidence type="ECO:0000256" key="1">
    <source>
        <dbReference type="SAM" id="MobiDB-lite"/>
    </source>
</evidence>
<dbReference type="EMBL" id="JAFEMO010000002">
    <property type="protein sequence ID" value="KAH7575638.1"/>
    <property type="molecule type" value="Genomic_DNA"/>
</dbReference>
<sequence>MNYHPTFTRSLSTLPGPSQLSLTSRAHTSSIPSLLGPVPPRLPPYRRPSVAEQAERSTKGLCFNCDKQFKLVHRCKTPQLLLLEANTAEDAELEDKSEDALPTMEISLKALTGLSSQNTMHFYLLPVSGCDIVLGAKRLQALGVIL</sequence>
<feature type="region of interest" description="Disordered" evidence="1">
    <location>
        <begin position="1"/>
        <end position="42"/>
    </location>
</feature>
<reference evidence="2 3" key="1">
    <citation type="submission" date="2021-02" db="EMBL/GenBank/DDBJ databases">
        <title>Plant Genome Project.</title>
        <authorList>
            <person name="Zhang R.-G."/>
        </authorList>
    </citation>
    <scope>NUCLEOTIDE SEQUENCE [LARGE SCALE GENOMIC DNA]</scope>
    <source>
        <tissue evidence="2">Leaves</tissue>
    </source>
</reference>
<gene>
    <name evidence="2" type="ORF">JRO89_XS02G0174700</name>
</gene>
<keyword evidence="3" id="KW-1185">Reference proteome</keyword>
<evidence type="ECO:0000313" key="2">
    <source>
        <dbReference type="EMBL" id="KAH7575638.1"/>
    </source>
</evidence>
<feature type="compositionally biased region" description="Polar residues" evidence="1">
    <location>
        <begin position="1"/>
        <end position="31"/>
    </location>
</feature>
<proteinExistence type="predicted"/>
<comment type="caution">
    <text evidence="2">The sequence shown here is derived from an EMBL/GenBank/DDBJ whole genome shotgun (WGS) entry which is preliminary data.</text>
</comment>
<name>A0ABQ8IG96_9ROSI</name>
<evidence type="ECO:0000313" key="3">
    <source>
        <dbReference type="Proteomes" id="UP000827721"/>
    </source>
</evidence>
<organism evidence="2 3">
    <name type="scientific">Xanthoceras sorbifolium</name>
    <dbReference type="NCBI Taxonomy" id="99658"/>
    <lineage>
        <taxon>Eukaryota</taxon>
        <taxon>Viridiplantae</taxon>
        <taxon>Streptophyta</taxon>
        <taxon>Embryophyta</taxon>
        <taxon>Tracheophyta</taxon>
        <taxon>Spermatophyta</taxon>
        <taxon>Magnoliopsida</taxon>
        <taxon>eudicotyledons</taxon>
        <taxon>Gunneridae</taxon>
        <taxon>Pentapetalae</taxon>
        <taxon>rosids</taxon>
        <taxon>malvids</taxon>
        <taxon>Sapindales</taxon>
        <taxon>Sapindaceae</taxon>
        <taxon>Xanthoceroideae</taxon>
        <taxon>Xanthoceras</taxon>
    </lineage>
</organism>
<evidence type="ECO:0008006" key="4">
    <source>
        <dbReference type="Google" id="ProtNLM"/>
    </source>
</evidence>
<protein>
    <recommendedName>
        <fullName evidence="4">ParB/Sulfiredoxin domain-containing protein</fullName>
    </recommendedName>
</protein>
<accession>A0ABQ8IG96</accession>